<dbReference type="EC" id="2.7.13.3" evidence="3"/>
<dbReference type="InterPro" id="IPR035965">
    <property type="entry name" value="PAS-like_dom_sf"/>
</dbReference>
<keyword evidence="7" id="KW-0418">Kinase</keyword>
<evidence type="ECO:0000259" key="12">
    <source>
        <dbReference type="PROSITE" id="PS50109"/>
    </source>
</evidence>
<evidence type="ECO:0000256" key="3">
    <source>
        <dbReference type="ARBA" id="ARBA00012438"/>
    </source>
</evidence>
<evidence type="ECO:0000256" key="2">
    <source>
        <dbReference type="ARBA" id="ARBA00004370"/>
    </source>
</evidence>
<dbReference type="RefSeq" id="WP_127764107.1">
    <property type="nucleotide sequence ID" value="NZ_SADE01000001.1"/>
</dbReference>
<dbReference type="SUPFAM" id="SSF55785">
    <property type="entry name" value="PYP-like sensor domain (PAS domain)"/>
    <property type="match status" value="1"/>
</dbReference>
<dbReference type="SMART" id="SM00304">
    <property type="entry name" value="HAMP"/>
    <property type="match status" value="1"/>
</dbReference>
<feature type="domain" description="HAMP" evidence="13">
    <location>
        <begin position="175"/>
        <end position="227"/>
    </location>
</feature>
<dbReference type="Gene3D" id="6.10.340.10">
    <property type="match status" value="1"/>
</dbReference>
<evidence type="ECO:0000256" key="7">
    <source>
        <dbReference type="ARBA" id="ARBA00022777"/>
    </source>
</evidence>
<dbReference type="Gene3D" id="3.30.565.10">
    <property type="entry name" value="Histidine kinase-like ATPase, C-terminal domain"/>
    <property type="match status" value="1"/>
</dbReference>
<dbReference type="InterPro" id="IPR003660">
    <property type="entry name" value="HAMP_dom"/>
</dbReference>
<sequence length="667" mass="73551">MSFRLKTVLGIAAIEFLMLAVLIVSSLNYIRTSNEDRIVEQAQTASRLLATMTADATVSLDIATLEELVYQAVSNPGIDYARVRLEDGTVISEEGPDDVLALPFKQDMSVADAHEDHRLDVWSPIVVAGKPFGRVELGMSTSGLKETVADAREWMLSVAGAEILVVAVFGLLLGQMLTRQLVRLQKAANRVANGEFGVQTEVRGEDELAQTAISFNIMSEFLQNYSHRLEEARALAEERRAAAEDRLYDAIESMPQGVAVLEHDLTVVHVNSALCTMFDFDQKLVREGANYRHLPALREMLEGHLLTPPPQREGENELSSGRMERHARPDRFRRWETKLSDGRIIQTTQETMRDGGIVLVETDVTDLFAAAEKNAKLERNLMQKQKLESLGTLAGGVAHEINTPAQFVGDNLSFLSDSIGDLFECIDGMSEDLKSCGKEDASKQRLQKADYDYLREEMPAAASQSIEGVGRIRDIIGAVKFYAHPGAIEKQKISLNEAVRNTAIVTRNQWKYVADLEEKLDQNLPDIVANDGQITQLLVNLIVNAADAIESGNEGDDDKTKQHGRIEIETETRGDRVALIVRDNGPGIPKEIRNRVFDPFFTTKPPGKGTGQGLTICRNIVCDKHDGTIEVTTPEGGGTEFVITLPCNTEAQKPSDRNDTPKETAVA</sequence>
<dbReference type="InterPro" id="IPR036890">
    <property type="entry name" value="HATPase_C_sf"/>
</dbReference>
<keyword evidence="5" id="KW-0808">Transferase</keyword>
<keyword evidence="9" id="KW-0902">Two-component regulatory system</keyword>
<dbReference type="PRINTS" id="PR00344">
    <property type="entry name" value="BCTRLSENSOR"/>
</dbReference>
<dbReference type="GO" id="GO:0000160">
    <property type="term" value="P:phosphorelay signal transduction system"/>
    <property type="evidence" value="ECO:0007669"/>
    <property type="project" value="UniProtKB-KW"/>
</dbReference>
<dbReference type="Pfam" id="PF02518">
    <property type="entry name" value="HATPase_c"/>
    <property type="match status" value="1"/>
</dbReference>
<evidence type="ECO:0000256" key="9">
    <source>
        <dbReference type="ARBA" id="ARBA00023012"/>
    </source>
</evidence>
<reference evidence="15" key="1">
    <citation type="submission" date="2019-01" db="EMBL/GenBank/DDBJ databases">
        <title>Gri0909 isolated from a small marine red alga.</title>
        <authorList>
            <person name="Kim J."/>
            <person name="Jeong S.E."/>
            <person name="Jeon C.O."/>
        </authorList>
    </citation>
    <scope>NUCLEOTIDE SEQUENCE [LARGE SCALE GENOMIC DNA]</scope>
    <source>
        <strain evidence="15">Gri0909</strain>
    </source>
</reference>
<dbReference type="InterPro" id="IPR003594">
    <property type="entry name" value="HATPase_dom"/>
</dbReference>
<evidence type="ECO:0000256" key="8">
    <source>
        <dbReference type="ARBA" id="ARBA00022840"/>
    </source>
</evidence>
<dbReference type="SMART" id="SM00387">
    <property type="entry name" value="HATPase_c"/>
    <property type="match status" value="1"/>
</dbReference>
<dbReference type="SUPFAM" id="SSF158472">
    <property type="entry name" value="HAMP domain-like"/>
    <property type="match status" value="1"/>
</dbReference>
<dbReference type="GO" id="GO:0004673">
    <property type="term" value="F:protein histidine kinase activity"/>
    <property type="evidence" value="ECO:0007669"/>
    <property type="project" value="UniProtKB-EC"/>
</dbReference>
<comment type="caution">
    <text evidence="14">The sequence shown here is derived from an EMBL/GenBank/DDBJ whole genome shotgun (WGS) entry which is preliminary data.</text>
</comment>
<evidence type="ECO:0000313" key="14">
    <source>
        <dbReference type="EMBL" id="RVU38735.1"/>
    </source>
</evidence>
<dbReference type="PANTHER" id="PTHR43065:SF46">
    <property type="entry name" value="C4-DICARBOXYLATE TRANSPORT SENSOR PROTEIN DCTB"/>
    <property type="match status" value="1"/>
</dbReference>
<dbReference type="SUPFAM" id="SSF55874">
    <property type="entry name" value="ATPase domain of HSP90 chaperone/DNA topoisomerase II/histidine kinase"/>
    <property type="match status" value="1"/>
</dbReference>
<feature type="compositionally biased region" description="Basic and acidic residues" evidence="10">
    <location>
        <begin position="653"/>
        <end position="667"/>
    </location>
</feature>
<dbReference type="Gene3D" id="1.10.287.130">
    <property type="match status" value="1"/>
</dbReference>
<proteinExistence type="predicted"/>
<dbReference type="AlphaFoldDB" id="A0A3S2VPP7"/>
<dbReference type="InterPro" id="IPR005467">
    <property type="entry name" value="His_kinase_dom"/>
</dbReference>
<comment type="catalytic activity">
    <reaction evidence="1">
        <text>ATP + protein L-histidine = ADP + protein N-phospho-L-histidine.</text>
        <dbReference type="EC" id="2.7.13.3"/>
    </reaction>
</comment>
<protein>
    <recommendedName>
        <fullName evidence="3">histidine kinase</fullName>
        <ecNumber evidence="3">2.7.13.3</ecNumber>
    </recommendedName>
</protein>
<dbReference type="InterPro" id="IPR004358">
    <property type="entry name" value="Sig_transdc_His_kin-like_C"/>
</dbReference>
<feature type="region of interest" description="Disordered" evidence="10">
    <location>
        <begin position="648"/>
        <end position="667"/>
    </location>
</feature>
<keyword evidence="11" id="KW-0472">Membrane</keyword>
<feature type="region of interest" description="Disordered" evidence="10">
    <location>
        <begin position="306"/>
        <end position="327"/>
    </location>
</feature>
<accession>A0A3S2VPP7</accession>
<evidence type="ECO:0000313" key="15">
    <source>
        <dbReference type="Proteomes" id="UP000287447"/>
    </source>
</evidence>
<keyword evidence="8" id="KW-0067">ATP-binding</keyword>
<keyword evidence="11" id="KW-0812">Transmembrane</keyword>
<comment type="subcellular location">
    <subcellularLocation>
        <location evidence="2">Membrane</location>
    </subcellularLocation>
</comment>
<evidence type="ECO:0000256" key="6">
    <source>
        <dbReference type="ARBA" id="ARBA00022741"/>
    </source>
</evidence>
<dbReference type="Pfam" id="PF12860">
    <property type="entry name" value="PAS_7"/>
    <property type="match status" value="1"/>
</dbReference>
<evidence type="ECO:0000256" key="10">
    <source>
        <dbReference type="SAM" id="MobiDB-lite"/>
    </source>
</evidence>
<dbReference type="PROSITE" id="PS50885">
    <property type="entry name" value="HAMP"/>
    <property type="match status" value="1"/>
</dbReference>
<name>A0A3S2VPP7_9PROT</name>
<dbReference type="Gene3D" id="3.30.450.20">
    <property type="entry name" value="PAS domain"/>
    <property type="match status" value="1"/>
</dbReference>
<evidence type="ECO:0000256" key="1">
    <source>
        <dbReference type="ARBA" id="ARBA00000085"/>
    </source>
</evidence>
<feature type="transmembrane region" description="Helical" evidence="11">
    <location>
        <begin position="154"/>
        <end position="174"/>
    </location>
</feature>
<keyword evidence="15" id="KW-1185">Reference proteome</keyword>
<feature type="transmembrane region" description="Helical" evidence="11">
    <location>
        <begin position="7"/>
        <end position="30"/>
    </location>
</feature>
<dbReference type="OrthoDB" id="226486at2"/>
<dbReference type="GO" id="GO:0005524">
    <property type="term" value="F:ATP binding"/>
    <property type="evidence" value="ECO:0007669"/>
    <property type="project" value="UniProtKB-KW"/>
</dbReference>
<gene>
    <name evidence="14" type="ORF">EOI86_05545</name>
</gene>
<dbReference type="PANTHER" id="PTHR43065">
    <property type="entry name" value="SENSOR HISTIDINE KINASE"/>
    <property type="match status" value="1"/>
</dbReference>
<evidence type="ECO:0000259" key="13">
    <source>
        <dbReference type="PROSITE" id="PS50885"/>
    </source>
</evidence>
<dbReference type="Proteomes" id="UP000287447">
    <property type="component" value="Unassembled WGS sequence"/>
</dbReference>
<dbReference type="CDD" id="cd06225">
    <property type="entry name" value="HAMP"/>
    <property type="match status" value="1"/>
</dbReference>
<keyword evidence="6" id="KW-0547">Nucleotide-binding</keyword>
<feature type="domain" description="Histidine kinase" evidence="12">
    <location>
        <begin position="396"/>
        <end position="649"/>
    </location>
</feature>
<dbReference type="EMBL" id="SADE01000001">
    <property type="protein sequence ID" value="RVU38735.1"/>
    <property type="molecule type" value="Genomic_DNA"/>
</dbReference>
<dbReference type="PROSITE" id="PS50109">
    <property type="entry name" value="HIS_KIN"/>
    <property type="match status" value="1"/>
</dbReference>
<evidence type="ECO:0000256" key="5">
    <source>
        <dbReference type="ARBA" id="ARBA00022679"/>
    </source>
</evidence>
<dbReference type="GO" id="GO:0016020">
    <property type="term" value="C:membrane"/>
    <property type="evidence" value="ECO:0007669"/>
    <property type="project" value="UniProtKB-SubCell"/>
</dbReference>
<keyword evidence="11" id="KW-1133">Transmembrane helix</keyword>
<keyword evidence="4" id="KW-0597">Phosphoprotein</keyword>
<dbReference type="Pfam" id="PF00672">
    <property type="entry name" value="HAMP"/>
    <property type="match status" value="1"/>
</dbReference>
<evidence type="ECO:0000256" key="4">
    <source>
        <dbReference type="ARBA" id="ARBA00022553"/>
    </source>
</evidence>
<evidence type="ECO:0000256" key="11">
    <source>
        <dbReference type="SAM" id="Phobius"/>
    </source>
</evidence>
<organism evidence="14 15">
    <name type="scientific">Hwanghaeella grinnelliae</name>
    <dbReference type="NCBI Taxonomy" id="2500179"/>
    <lineage>
        <taxon>Bacteria</taxon>
        <taxon>Pseudomonadati</taxon>
        <taxon>Pseudomonadota</taxon>
        <taxon>Alphaproteobacteria</taxon>
        <taxon>Rhodospirillales</taxon>
        <taxon>Rhodospirillaceae</taxon>
        <taxon>Hwanghaeella</taxon>
    </lineage>
</organism>